<dbReference type="OrthoDB" id="4569645at2"/>
<evidence type="ECO:0000313" key="1">
    <source>
        <dbReference type="EMBL" id="KAA1243634.1"/>
    </source>
</evidence>
<accession>A0A5B1B8M5</accession>
<gene>
    <name evidence="1" type="ORF">F0Q45_25495</name>
</gene>
<proteinExistence type="predicted"/>
<dbReference type="Pfam" id="PF19474">
    <property type="entry name" value="DUF6011"/>
    <property type="match status" value="1"/>
</dbReference>
<protein>
    <submittedName>
        <fullName evidence="1">Uncharacterized protein</fullName>
    </submittedName>
</protein>
<organism evidence="1 2">
    <name type="scientific">Mycobacterium simiae</name>
    <name type="common">Mycobacterium habana</name>
    <dbReference type="NCBI Taxonomy" id="1784"/>
    <lineage>
        <taxon>Bacteria</taxon>
        <taxon>Bacillati</taxon>
        <taxon>Actinomycetota</taxon>
        <taxon>Actinomycetes</taxon>
        <taxon>Mycobacteriales</taxon>
        <taxon>Mycobacteriaceae</taxon>
        <taxon>Mycobacterium</taxon>
        <taxon>Mycobacterium simiae complex</taxon>
    </lineage>
</organism>
<dbReference type="InterPro" id="IPR046053">
    <property type="entry name" value="DUF6011"/>
</dbReference>
<reference evidence="1 2" key="1">
    <citation type="submission" date="2019-09" db="EMBL/GenBank/DDBJ databases">
        <title>Report of infection by Mycobacterium simiae a patient suffering from pulmonary tuberculosis.</title>
        <authorList>
            <person name="Mohanty P.S."/>
            <person name="Bansal A.K."/>
            <person name="Singh H."/>
            <person name="Sharma S."/>
            <person name="Patil S.A."/>
            <person name="Upadhaya P."/>
            <person name="Singh P.K."/>
            <person name="Kumar D."/>
            <person name="Kumar S."/>
            <person name="Singh R.K."/>
            <person name="Chaudhary B."/>
        </authorList>
    </citation>
    <scope>NUCLEOTIDE SEQUENCE [LARGE SCALE GENOMIC DNA]</scope>
    <source>
        <strain evidence="1 2">JAL-560-SIM</strain>
    </source>
</reference>
<evidence type="ECO:0000313" key="2">
    <source>
        <dbReference type="Proteomes" id="UP000324701"/>
    </source>
</evidence>
<dbReference type="Proteomes" id="UP000324701">
    <property type="component" value="Unassembled WGS sequence"/>
</dbReference>
<comment type="caution">
    <text evidence="1">The sequence shown here is derived from an EMBL/GenBank/DDBJ whole genome shotgun (WGS) entry which is preliminary data.</text>
</comment>
<keyword evidence="2" id="KW-1185">Reference proteome</keyword>
<dbReference type="AlphaFoldDB" id="A0A5B1B8M5"/>
<name>A0A5B1B8M5_MYCSI</name>
<sequence>MLGLQRHDPLTAEDRADLDVLIAAAERGYRLATRCLRCGQWLVAPSSVRRHLGPVCAAKAAADA</sequence>
<dbReference type="RefSeq" id="WP_149656521.1">
    <property type="nucleotide sequence ID" value="NZ_VTZN01000336.1"/>
</dbReference>
<dbReference type="EMBL" id="VTZN01000336">
    <property type="protein sequence ID" value="KAA1243634.1"/>
    <property type="molecule type" value="Genomic_DNA"/>
</dbReference>